<dbReference type="InterPro" id="IPR034660">
    <property type="entry name" value="DinB/YfiT-like"/>
</dbReference>
<gene>
    <name evidence="4" type="ORF">GCM10010191_63440</name>
</gene>
<name>A0ABP5WXY0_9ACTN</name>
<organism evidence="4 5">
    <name type="scientific">Actinomadura vinacea</name>
    <dbReference type="NCBI Taxonomy" id="115336"/>
    <lineage>
        <taxon>Bacteria</taxon>
        <taxon>Bacillati</taxon>
        <taxon>Actinomycetota</taxon>
        <taxon>Actinomycetes</taxon>
        <taxon>Streptosporangiales</taxon>
        <taxon>Thermomonosporaceae</taxon>
        <taxon>Actinomadura</taxon>
    </lineage>
</organism>
<dbReference type="RefSeq" id="WP_344593944.1">
    <property type="nucleotide sequence ID" value="NZ_BAAARW010000024.1"/>
</dbReference>
<evidence type="ECO:0000259" key="3">
    <source>
        <dbReference type="Pfam" id="PF11716"/>
    </source>
</evidence>
<sequence>MSEEGHPDVDGALAAWALDSCPSEEAARIAEHVASCGGCAAEGARLHETAGLLASVTETAPPRALRGAVLSAARRRRRPGVHVGLSDRLTEAYARQVARMDALLSSLTADDWRAPVARYDSVRHLVGHLAGNDAAFAGGLGLVPAHAPSPQAPGDPRGVWRAQADAVVRGVTADAALLEREAPLAGPRPASAPARTGLVQRTFETWTHADDIRAVVGRPVDPPPGGHLRLIVEMAVPMLPHALRATGRAHPGRTARLRLTGPGGGEWLVPLAPGTPAPSHGGPVGVTVTASAEEFCRQVANRRRPEAFPHVADGDAALASDLLHAAATLGCD</sequence>
<protein>
    <submittedName>
        <fullName evidence="4">Zf-HC2 domain-containing protein</fullName>
    </submittedName>
</protein>
<keyword evidence="2" id="KW-0804">Transcription</keyword>
<comment type="caution">
    <text evidence="4">The sequence shown here is derived from an EMBL/GenBank/DDBJ whole genome shotgun (WGS) entry which is preliminary data.</text>
</comment>
<accession>A0ABP5WXY0</accession>
<dbReference type="EMBL" id="BAAARW010000024">
    <property type="protein sequence ID" value="GAA2439412.1"/>
    <property type="molecule type" value="Genomic_DNA"/>
</dbReference>
<dbReference type="InterPro" id="IPR041916">
    <property type="entry name" value="Anti_sigma_zinc_sf"/>
</dbReference>
<proteinExistence type="predicted"/>
<keyword evidence="1" id="KW-0805">Transcription regulation</keyword>
<dbReference type="Pfam" id="PF11716">
    <property type="entry name" value="MDMPI_N"/>
    <property type="match status" value="1"/>
</dbReference>
<dbReference type="NCBIfam" id="TIGR03083">
    <property type="entry name" value="maleylpyruvate isomerase family mycothiol-dependent enzyme"/>
    <property type="match status" value="1"/>
</dbReference>
<keyword evidence="5" id="KW-1185">Reference proteome</keyword>
<dbReference type="Proteomes" id="UP001501231">
    <property type="component" value="Unassembled WGS sequence"/>
</dbReference>
<feature type="domain" description="Mycothiol-dependent maleylpyruvate isomerase metal-binding" evidence="3">
    <location>
        <begin position="94"/>
        <end position="213"/>
    </location>
</feature>
<evidence type="ECO:0000256" key="2">
    <source>
        <dbReference type="ARBA" id="ARBA00023163"/>
    </source>
</evidence>
<dbReference type="InterPro" id="IPR024344">
    <property type="entry name" value="MDMPI_metal-binding"/>
</dbReference>
<reference evidence="5" key="1">
    <citation type="journal article" date="2019" name="Int. J. Syst. Evol. Microbiol.">
        <title>The Global Catalogue of Microorganisms (GCM) 10K type strain sequencing project: providing services to taxonomists for standard genome sequencing and annotation.</title>
        <authorList>
            <consortium name="The Broad Institute Genomics Platform"/>
            <consortium name="The Broad Institute Genome Sequencing Center for Infectious Disease"/>
            <person name="Wu L."/>
            <person name="Ma J."/>
        </authorList>
    </citation>
    <scope>NUCLEOTIDE SEQUENCE [LARGE SCALE GENOMIC DNA]</scope>
    <source>
        <strain evidence="5">JCM 3325</strain>
    </source>
</reference>
<evidence type="ECO:0000313" key="5">
    <source>
        <dbReference type="Proteomes" id="UP001501231"/>
    </source>
</evidence>
<dbReference type="Gene3D" id="1.20.120.450">
    <property type="entry name" value="dinb family like domain"/>
    <property type="match status" value="1"/>
</dbReference>
<dbReference type="SUPFAM" id="SSF109854">
    <property type="entry name" value="DinB/YfiT-like putative metalloenzymes"/>
    <property type="match status" value="1"/>
</dbReference>
<evidence type="ECO:0000256" key="1">
    <source>
        <dbReference type="ARBA" id="ARBA00023015"/>
    </source>
</evidence>
<dbReference type="InterPro" id="IPR017517">
    <property type="entry name" value="Maleyloyr_isom"/>
</dbReference>
<evidence type="ECO:0000313" key="4">
    <source>
        <dbReference type="EMBL" id="GAA2439412.1"/>
    </source>
</evidence>
<dbReference type="Gene3D" id="1.10.10.1320">
    <property type="entry name" value="Anti-sigma factor, zinc-finger domain"/>
    <property type="match status" value="1"/>
</dbReference>